<evidence type="ECO:0000259" key="2">
    <source>
        <dbReference type="Pfam" id="PF24758"/>
    </source>
</evidence>
<organism evidence="3 4">
    <name type="scientific">Mikania micrantha</name>
    <name type="common">bitter vine</name>
    <dbReference type="NCBI Taxonomy" id="192012"/>
    <lineage>
        <taxon>Eukaryota</taxon>
        <taxon>Viridiplantae</taxon>
        <taxon>Streptophyta</taxon>
        <taxon>Embryophyta</taxon>
        <taxon>Tracheophyta</taxon>
        <taxon>Spermatophyta</taxon>
        <taxon>Magnoliopsida</taxon>
        <taxon>eudicotyledons</taxon>
        <taxon>Gunneridae</taxon>
        <taxon>Pentapetalae</taxon>
        <taxon>asterids</taxon>
        <taxon>campanulids</taxon>
        <taxon>Asterales</taxon>
        <taxon>Asteraceae</taxon>
        <taxon>Asteroideae</taxon>
        <taxon>Heliantheae alliance</taxon>
        <taxon>Eupatorieae</taxon>
        <taxon>Mikania</taxon>
    </lineage>
</organism>
<dbReference type="InterPro" id="IPR036047">
    <property type="entry name" value="F-box-like_dom_sf"/>
</dbReference>
<evidence type="ECO:0000313" key="3">
    <source>
        <dbReference type="EMBL" id="KAD3641788.1"/>
    </source>
</evidence>
<dbReference type="Pfam" id="PF00646">
    <property type="entry name" value="F-box"/>
    <property type="match status" value="1"/>
</dbReference>
<dbReference type="PANTHER" id="PTHR34223">
    <property type="entry name" value="OS11G0201299 PROTEIN"/>
    <property type="match status" value="1"/>
</dbReference>
<evidence type="ECO:0000259" key="1">
    <source>
        <dbReference type="Pfam" id="PF00646"/>
    </source>
</evidence>
<dbReference type="Gene3D" id="3.80.10.10">
    <property type="entry name" value="Ribonuclease Inhibitor"/>
    <property type="match status" value="1"/>
</dbReference>
<dbReference type="InterPro" id="IPR053197">
    <property type="entry name" value="F-box_SCFL_complex_component"/>
</dbReference>
<reference evidence="3 4" key="1">
    <citation type="submission" date="2019-05" db="EMBL/GenBank/DDBJ databases">
        <title>Mikania micrantha, genome provides insights into the molecular mechanism of rapid growth.</title>
        <authorList>
            <person name="Liu B."/>
        </authorList>
    </citation>
    <scope>NUCLEOTIDE SEQUENCE [LARGE SCALE GENOMIC DNA]</scope>
    <source>
        <strain evidence="3">NLD-2019</strain>
        <tissue evidence="3">Leaf</tissue>
    </source>
</reference>
<dbReference type="InterPro" id="IPR053781">
    <property type="entry name" value="F-box_AtFBL13-like"/>
</dbReference>
<sequence>MDSGNSKIMRMNANGDRLSSLPDDLIHKILSCFNIREAIGTSVLSSRWRFIWTSMPYLSFSTRDFSTLPKFSKFVTNVLYRRNNQAQVYSMKLLLRVNVSLLFVKRLLDYAFSHNIQQLNAVCILEKDIEFPLSLFSSQSLKHLSLTMQAGRFCGYGAKNYLTSNWEITTLTTLDLHSVILCDAEGGECIDVFSKCENLENLTLRKFNTKGSNGFSIVHPRLSSLTLEDSCYQVRHINVTAPQLKNLTISSCSAEHVISAPDLASLFYKNSRDLHLSTEGFHSLEKADICISNPPKANADQIVCLLQYIHNVHFLRLNLEIVELLFSSVELLLHQPFSIVNLKRLKIYPEIVCQSEQASKKAIMFNELQSFLLDNFPGSTISLVLREEIKAKDVMAELRMILENEKDNSNTNPKLKIEGNMVLIKSCWKNLGVQIEKASVIMSKLQDVEDLLTKLPASKRAKIQPCFSNLCAEAHIAISKITDGMKIQCDENQSLSSACFQMNLLQHWSCFLSKLSVPDFPYTHK</sequence>
<name>A0A5N6MNS9_9ASTR</name>
<evidence type="ECO:0008006" key="5">
    <source>
        <dbReference type="Google" id="ProtNLM"/>
    </source>
</evidence>
<keyword evidence="4" id="KW-1185">Reference proteome</keyword>
<dbReference type="Pfam" id="PF24758">
    <property type="entry name" value="LRR_At5g56370"/>
    <property type="match status" value="1"/>
</dbReference>
<dbReference type="OrthoDB" id="1848700at2759"/>
<accession>A0A5N6MNS9</accession>
<protein>
    <recommendedName>
        <fullName evidence="5">F-box domain-containing protein</fullName>
    </recommendedName>
</protein>
<feature type="domain" description="F-box/LRR-repeat protein 15/At3g58940/PEG3-like LRR" evidence="2">
    <location>
        <begin position="105"/>
        <end position="270"/>
    </location>
</feature>
<dbReference type="InterPro" id="IPR001810">
    <property type="entry name" value="F-box_dom"/>
</dbReference>
<proteinExistence type="predicted"/>
<dbReference type="InterPro" id="IPR032675">
    <property type="entry name" value="LRR_dom_sf"/>
</dbReference>
<dbReference type="CDD" id="cd22160">
    <property type="entry name" value="F-box_AtFBL13-like"/>
    <property type="match status" value="1"/>
</dbReference>
<dbReference type="AlphaFoldDB" id="A0A5N6MNS9"/>
<dbReference type="InterPro" id="IPR055411">
    <property type="entry name" value="LRR_FXL15/At3g58940/PEG3-like"/>
</dbReference>
<dbReference type="Proteomes" id="UP000326396">
    <property type="component" value="Linkage Group LG5"/>
</dbReference>
<dbReference type="SUPFAM" id="SSF81383">
    <property type="entry name" value="F-box domain"/>
    <property type="match status" value="1"/>
</dbReference>
<dbReference type="PANTHER" id="PTHR34223:SF101">
    <property type="entry name" value="F-BOX DOMAIN-CONTAINING PROTEIN"/>
    <property type="match status" value="1"/>
</dbReference>
<comment type="caution">
    <text evidence="3">The sequence shown here is derived from an EMBL/GenBank/DDBJ whole genome shotgun (WGS) entry which is preliminary data.</text>
</comment>
<feature type="domain" description="F-box" evidence="1">
    <location>
        <begin position="18"/>
        <end position="56"/>
    </location>
</feature>
<gene>
    <name evidence="3" type="ORF">E3N88_31012</name>
</gene>
<dbReference type="EMBL" id="SZYD01000015">
    <property type="protein sequence ID" value="KAD3641788.1"/>
    <property type="molecule type" value="Genomic_DNA"/>
</dbReference>
<evidence type="ECO:0000313" key="4">
    <source>
        <dbReference type="Proteomes" id="UP000326396"/>
    </source>
</evidence>